<dbReference type="Proteomes" id="UP000076623">
    <property type="component" value="Chromosome"/>
</dbReference>
<accession>A0A160IPN6</accession>
<keyword evidence="9" id="KW-1185">Reference proteome</keyword>
<evidence type="ECO:0000313" key="8">
    <source>
        <dbReference type="EMBL" id="ANC77990.1"/>
    </source>
</evidence>
<dbReference type="EMBL" id="CP015378">
    <property type="protein sequence ID" value="ANC77990.1"/>
    <property type="molecule type" value="Genomic_DNA"/>
</dbReference>
<feature type="binding site" evidence="3">
    <location>
        <begin position="371"/>
        <end position="375"/>
    </location>
    <ligand>
        <name>ATP</name>
        <dbReference type="ChEBI" id="CHEBI:30616"/>
    </ligand>
</feature>
<dbReference type="Pfam" id="PF13538">
    <property type="entry name" value="UvrD_C_2"/>
    <property type="match status" value="1"/>
</dbReference>
<dbReference type="GO" id="GO:0016787">
    <property type="term" value="F:hydrolase activity"/>
    <property type="evidence" value="ECO:0007669"/>
    <property type="project" value="UniProtKB-KW"/>
</dbReference>
<dbReference type="EC" id="5.6.2.3" evidence="3"/>
<proteinExistence type="inferred from homology"/>
<dbReference type="Pfam" id="PF14490">
    <property type="entry name" value="HHH_RecD2"/>
    <property type="match status" value="1"/>
</dbReference>
<keyword evidence="3" id="KW-0238">DNA-binding</keyword>
<dbReference type="InterPro" id="IPR027417">
    <property type="entry name" value="P-loop_NTPase"/>
</dbReference>
<dbReference type="InterPro" id="IPR027785">
    <property type="entry name" value="UvrD-like_helicase_C"/>
</dbReference>
<comment type="similarity">
    <text evidence="3">Belongs to the RecD family. RecD2 subfamily.</text>
</comment>
<dbReference type="InterPro" id="IPR055446">
    <property type="entry name" value="RecD2_N_OB"/>
</dbReference>
<dbReference type="NCBIfam" id="TIGR01448">
    <property type="entry name" value="recD_rel"/>
    <property type="match status" value="1"/>
</dbReference>
<dbReference type="InterPro" id="IPR006345">
    <property type="entry name" value="RecD2"/>
</dbReference>
<evidence type="ECO:0000259" key="7">
    <source>
        <dbReference type="Pfam" id="PF23139"/>
    </source>
</evidence>
<dbReference type="KEGG" id="fpn:ABE65_014765"/>
<dbReference type="RefSeq" id="WP_066396452.1">
    <property type="nucleotide sequence ID" value="NZ_CP015378.1"/>
</dbReference>
<dbReference type="Gene3D" id="1.10.10.2220">
    <property type="match status" value="1"/>
</dbReference>
<dbReference type="CDD" id="cd18809">
    <property type="entry name" value="SF1_C_RecD"/>
    <property type="match status" value="1"/>
</dbReference>
<dbReference type="CDD" id="cd17933">
    <property type="entry name" value="DEXSc_RecD-like"/>
    <property type="match status" value="1"/>
</dbReference>
<dbReference type="GO" id="GO:0005524">
    <property type="term" value="F:ATP binding"/>
    <property type="evidence" value="ECO:0007669"/>
    <property type="project" value="UniProtKB-UniRule"/>
</dbReference>
<dbReference type="Gene3D" id="3.40.50.300">
    <property type="entry name" value="P-loop containing nucleotide triphosphate hydrolases"/>
    <property type="match status" value="2"/>
</dbReference>
<dbReference type="GO" id="GO:0017116">
    <property type="term" value="F:single-stranded DNA helicase activity"/>
    <property type="evidence" value="ECO:0007669"/>
    <property type="project" value="TreeGrafter"/>
</dbReference>
<dbReference type="Pfam" id="PF23139">
    <property type="entry name" value="OB_YrrC"/>
    <property type="match status" value="1"/>
</dbReference>
<gene>
    <name evidence="3" type="primary">recD2</name>
    <name evidence="8" type="ORF">ABE65_014765</name>
</gene>
<dbReference type="AlphaFoldDB" id="A0A160IPN6"/>
<dbReference type="OrthoDB" id="9803432at2"/>
<keyword evidence="3" id="KW-0378">Hydrolase</keyword>
<dbReference type="GO" id="GO:0003677">
    <property type="term" value="F:DNA binding"/>
    <property type="evidence" value="ECO:0007669"/>
    <property type="project" value="UniProtKB-UniRule"/>
</dbReference>
<dbReference type="PANTHER" id="PTHR43788">
    <property type="entry name" value="DNA2/NAM7 HELICASE FAMILY MEMBER"/>
    <property type="match status" value="1"/>
</dbReference>
<dbReference type="Pfam" id="PF18335">
    <property type="entry name" value="SH3_13"/>
    <property type="match status" value="1"/>
</dbReference>
<keyword evidence="3" id="KW-0413">Isomerase</keyword>
<evidence type="ECO:0000259" key="6">
    <source>
        <dbReference type="Pfam" id="PF18335"/>
    </source>
</evidence>
<evidence type="ECO:0000313" key="9">
    <source>
        <dbReference type="Proteomes" id="UP000076623"/>
    </source>
</evidence>
<dbReference type="GO" id="GO:0043139">
    <property type="term" value="F:5'-3' DNA helicase activity"/>
    <property type="evidence" value="ECO:0007669"/>
    <property type="project" value="UniProtKB-UniRule"/>
</dbReference>
<dbReference type="STRING" id="1221500.ABE65_014765"/>
<dbReference type="Pfam" id="PF13245">
    <property type="entry name" value="AAA_19"/>
    <property type="match status" value="1"/>
</dbReference>
<feature type="domain" description="ATP-dependent RecD2 DNA helicase OB-fold" evidence="7">
    <location>
        <begin position="18"/>
        <end position="96"/>
    </location>
</feature>
<keyword evidence="3" id="KW-0347">Helicase</keyword>
<protein>
    <recommendedName>
        <fullName evidence="3">ATP-dependent RecD2 DNA helicase</fullName>
        <ecNumber evidence="3">5.6.2.3</ecNumber>
    </recommendedName>
    <alternativeName>
        <fullName evidence="3">DNA 5'-3' helicase subunit RecD2</fullName>
    </alternativeName>
</protein>
<dbReference type="GO" id="GO:0009338">
    <property type="term" value="C:exodeoxyribonuclease V complex"/>
    <property type="evidence" value="ECO:0007669"/>
    <property type="project" value="TreeGrafter"/>
</dbReference>
<evidence type="ECO:0000256" key="3">
    <source>
        <dbReference type="HAMAP-Rule" id="MF_01488"/>
    </source>
</evidence>
<dbReference type="InterPro" id="IPR029493">
    <property type="entry name" value="RecD2-like_HHH"/>
</dbReference>
<name>A0A160IPN6_9BACL</name>
<reference evidence="8 9" key="1">
    <citation type="submission" date="2016-04" db="EMBL/GenBank/DDBJ databases">
        <title>Complete genome sequence of Fictibacillus phosphorivorans G25-29, a strain toxic to nematodes.</title>
        <authorList>
            <person name="Zheng Z."/>
        </authorList>
    </citation>
    <scope>NUCLEOTIDE SEQUENCE [LARGE SCALE GENOMIC DNA]</scope>
    <source>
        <strain evidence="8 9">G25-29</strain>
    </source>
</reference>
<evidence type="ECO:0000259" key="5">
    <source>
        <dbReference type="Pfam" id="PF14490"/>
    </source>
</evidence>
<comment type="catalytic activity">
    <reaction evidence="3">
        <text>ATP + H2O = ADP + phosphate + H(+)</text>
        <dbReference type="Rhea" id="RHEA:13065"/>
        <dbReference type="ChEBI" id="CHEBI:15377"/>
        <dbReference type="ChEBI" id="CHEBI:15378"/>
        <dbReference type="ChEBI" id="CHEBI:30616"/>
        <dbReference type="ChEBI" id="CHEBI:43474"/>
        <dbReference type="ChEBI" id="CHEBI:456216"/>
        <dbReference type="EC" id="5.6.2.3"/>
    </reaction>
</comment>
<dbReference type="InterPro" id="IPR041451">
    <property type="entry name" value="RecD2_SH13"/>
</dbReference>
<feature type="domain" description="ATP-dependent RecD2 DNA helicase SH3" evidence="6">
    <location>
        <begin position="596"/>
        <end position="666"/>
    </location>
</feature>
<dbReference type="InterPro" id="IPR050534">
    <property type="entry name" value="Coronavir_polyprotein_1ab"/>
</dbReference>
<organism evidence="8 9">
    <name type="scientific">Fictibacillus phosphorivorans</name>
    <dbReference type="NCBI Taxonomy" id="1221500"/>
    <lineage>
        <taxon>Bacteria</taxon>
        <taxon>Bacillati</taxon>
        <taxon>Bacillota</taxon>
        <taxon>Bacilli</taxon>
        <taxon>Bacillales</taxon>
        <taxon>Fictibacillaceae</taxon>
        <taxon>Fictibacillus</taxon>
    </lineage>
</organism>
<evidence type="ECO:0000256" key="2">
    <source>
        <dbReference type="ARBA" id="ARBA00022840"/>
    </source>
</evidence>
<dbReference type="PANTHER" id="PTHR43788:SF6">
    <property type="entry name" value="DNA HELICASE B"/>
    <property type="match status" value="1"/>
</dbReference>
<dbReference type="HAMAP" id="MF_01488">
    <property type="entry name" value="RecD2"/>
    <property type="match status" value="1"/>
</dbReference>
<keyword evidence="1 3" id="KW-0547">Nucleotide-binding</keyword>
<evidence type="ECO:0000259" key="4">
    <source>
        <dbReference type="Pfam" id="PF13538"/>
    </source>
</evidence>
<keyword evidence="2 3" id="KW-0067">ATP-binding</keyword>
<feature type="domain" description="ATP-dependent RecD2 DNA helicase-like helix-hairpin-helix" evidence="5">
    <location>
        <begin position="162"/>
        <end position="252"/>
    </location>
</feature>
<dbReference type="GO" id="GO:0006310">
    <property type="term" value="P:DNA recombination"/>
    <property type="evidence" value="ECO:0007669"/>
    <property type="project" value="InterPro"/>
</dbReference>
<dbReference type="Gene3D" id="2.30.30.940">
    <property type="match status" value="1"/>
</dbReference>
<evidence type="ECO:0000256" key="1">
    <source>
        <dbReference type="ARBA" id="ARBA00022741"/>
    </source>
</evidence>
<sequence length="776" mass="88557">MAQQPSFHLEDESTDIRKYIKGTLISTVYHQAESLYTVARIRVKETNENYNEKEVMITGILPPLREDELYLFYGKFKDHPKYGKQYEVELFQKEMPQSKEAMIQYLSSDLFKGIGKKTAEHIVEVMGNDAITKLLESPEYISQIPKLTEEQAQSLQKSLMQNRGLDQVMMVVQPYGIGPQLAMKIFQTYQDDAVKVIKDEPYRLIEDVSGIGFHRADEIAKGNGMQVNHPKRIQAACQFVLRDQGTDLGHSYLPMDELLEGVRKLLADGKNTVDEMSIFREIQDMETEQRLIVKEKVVYLPSLYFAERGFAQKMNQLLHSQKNDYHIEDSKLESELTALEKRLNMKYANSQKEAIKKALTSSLMVLTGGPGTGKTTVIKGIVELYSEIHGVSLNPDDYRGKKESFPVLLVAPTGRAAKRMTESTGIPAHTIHRLLGWKGGGTFEKNEDEQIDGKLLIVDEMSMVDIWLAHSLAKALPPHIQIIFVGDEDQLPSVGPGQVLKDLLQAQHVPQSRLVDIYRQAEGSSIIRLAHEMKNGKVPQDLLLPQNDRRFFACSGEQVFQAILQVCENAIKKGYSSRDIQVLAPMYKGPVGIDRLNMELQRLFNPEKQKQRQLQVANVFYRKGDKVLQLVNQPEDQVFNGDIGEIVAVIYARENTDKEDQIVISFDEIEVTYKRSEFHHFTHAFCCSIHKSQGSEYPIVVLPVLKSYYRMLKRNLLYTAITRSKEYLILCGEQEAFTWAVERSDETERYSGLTSRLQETILEKDLMNDTLLNETN</sequence>
<dbReference type="SUPFAM" id="SSF52540">
    <property type="entry name" value="P-loop containing nucleoside triphosphate hydrolases"/>
    <property type="match status" value="1"/>
</dbReference>
<comment type="function">
    <text evidence="3">DNA-dependent ATPase and ATP-dependent 5'-3' DNA helicase. Has no activity on blunt DNA or DNA with 3'-overhangs, requires at least 10 bases of 5'-ssDNA for helicase activity.</text>
</comment>
<feature type="domain" description="UvrD-like helicase C-terminal" evidence="4">
    <location>
        <begin position="683"/>
        <end position="730"/>
    </location>
</feature>